<dbReference type="RefSeq" id="WP_110377109.1">
    <property type="nucleotide sequence ID" value="NZ_QJJK01000011.1"/>
</dbReference>
<dbReference type="Proteomes" id="UP000248021">
    <property type="component" value="Unassembled WGS sequence"/>
</dbReference>
<gene>
    <name evidence="1" type="ORF">C7450_111183</name>
</gene>
<reference evidence="1 2" key="1">
    <citation type="submission" date="2018-05" db="EMBL/GenBank/DDBJ databases">
        <title>Genomic Encyclopedia of Type Strains, Phase IV (KMG-IV): sequencing the most valuable type-strain genomes for metagenomic binning, comparative biology and taxonomic classification.</title>
        <authorList>
            <person name="Goeker M."/>
        </authorList>
    </citation>
    <scope>NUCLEOTIDE SEQUENCE [LARGE SCALE GENOMIC DNA]</scope>
    <source>
        <strain evidence="1 2">DSM 6462</strain>
    </source>
</reference>
<name>A0A2V3U083_9HYPH</name>
<comment type="caution">
    <text evidence="1">The sequence shown here is derived from an EMBL/GenBank/DDBJ whole genome shotgun (WGS) entry which is preliminary data.</text>
</comment>
<keyword evidence="2" id="KW-1185">Reference proteome</keyword>
<accession>A0A2V3U083</accession>
<evidence type="ECO:0000313" key="2">
    <source>
        <dbReference type="Proteomes" id="UP000248021"/>
    </source>
</evidence>
<dbReference type="EMBL" id="QJJK01000011">
    <property type="protein sequence ID" value="PXW54651.1"/>
    <property type="molecule type" value="Genomic_DNA"/>
</dbReference>
<organism evidence="1 2">
    <name type="scientific">Chelatococcus asaccharovorans</name>
    <dbReference type="NCBI Taxonomy" id="28210"/>
    <lineage>
        <taxon>Bacteria</taxon>
        <taxon>Pseudomonadati</taxon>
        <taxon>Pseudomonadota</taxon>
        <taxon>Alphaproteobacteria</taxon>
        <taxon>Hyphomicrobiales</taxon>
        <taxon>Chelatococcaceae</taxon>
        <taxon>Chelatococcus</taxon>
    </lineage>
</organism>
<dbReference type="AlphaFoldDB" id="A0A2V3U083"/>
<protein>
    <submittedName>
        <fullName evidence="1">Uncharacterized protein</fullName>
    </submittedName>
</protein>
<proteinExistence type="predicted"/>
<evidence type="ECO:0000313" key="1">
    <source>
        <dbReference type="EMBL" id="PXW54651.1"/>
    </source>
</evidence>
<sequence>MRIENLAVFTPSRLTKGGIELLASFTLNAHGIRLRDLTLARAGNGELLVWSARRNRDPEPIATFTQETRREIATLVQERITGAQRVAA</sequence>